<feature type="domain" description="HD-GYP" evidence="1">
    <location>
        <begin position="346"/>
        <end position="537"/>
    </location>
</feature>
<dbReference type="PANTHER" id="PTHR45228:SF8">
    <property type="entry name" value="TWO-COMPONENT RESPONSE REGULATOR-RELATED"/>
    <property type="match status" value="1"/>
</dbReference>
<dbReference type="InterPro" id="IPR052020">
    <property type="entry name" value="Cyclic_di-GMP/3'3'-cGAMP_PDE"/>
</dbReference>
<dbReference type="RefSeq" id="WP_295814881.1">
    <property type="nucleotide sequence ID" value="NZ_JBHRZG010000010.1"/>
</dbReference>
<protein>
    <submittedName>
        <fullName evidence="2">HD domain-containing phosphohydrolase</fullName>
    </submittedName>
</protein>
<proteinExistence type="predicted"/>
<dbReference type="SUPFAM" id="SSF109604">
    <property type="entry name" value="HD-domain/PDEase-like"/>
    <property type="match status" value="1"/>
</dbReference>
<dbReference type="InterPro" id="IPR003607">
    <property type="entry name" value="HD/PDEase_dom"/>
</dbReference>
<dbReference type="SMART" id="SM00065">
    <property type="entry name" value="GAF"/>
    <property type="match status" value="2"/>
</dbReference>
<dbReference type="PANTHER" id="PTHR45228">
    <property type="entry name" value="CYCLIC DI-GMP PHOSPHODIESTERASE TM_0186-RELATED"/>
    <property type="match status" value="1"/>
</dbReference>
<dbReference type="Gene3D" id="3.30.450.40">
    <property type="match status" value="2"/>
</dbReference>
<evidence type="ECO:0000313" key="2">
    <source>
        <dbReference type="EMBL" id="MFC3833221.1"/>
    </source>
</evidence>
<dbReference type="SUPFAM" id="SSF55781">
    <property type="entry name" value="GAF domain-like"/>
    <property type="match status" value="2"/>
</dbReference>
<evidence type="ECO:0000259" key="1">
    <source>
        <dbReference type="PROSITE" id="PS51832"/>
    </source>
</evidence>
<accession>A0ABV7ZAT5</accession>
<dbReference type="SMART" id="SM00471">
    <property type="entry name" value="HDc"/>
    <property type="match status" value="1"/>
</dbReference>
<gene>
    <name evidence="2" type="ORF">ACFOSB_10155</name>
</gene>
<organism evidence="2 3">
    <name type="scientific">Deinococcus rufus</name>
    <dbReference type="NCBI Taxonomy" id="2136097"/>
    <lineage>
        <taxon>Bacteria</taxon>
        <taxon>Thermotogati</taxon>
        <taxon>Deinococcota</taxon>
        <taxon>Deinococci</taxon>
        <taxon>Deinococcales</taxon>
        <taxon>Deinococcaceae</taxon>
        <taxon>Deinococcus</taxon>
    </lineage>
</organism>
<dbReference type="InterPro" id="IPR029016">
    <property type="entry name" value="GAF-like_dom_sf"/>
</dbReference>
<keyword evidence="3" id="KW-1185">Reference proteome</keyword>
<name>A0ABV7ZAT5_9DEIO</name>
<dbReference type="InterPro" id="IPR037522">
    <property type="entry name" value="HD_GYP_dom"/>
</dbReference>
<dbReference type="InterPro" id="IPR006675">
    <property type="entry name" value="HDIG_dom"/>
</dbReference>
<dbReference type="Pfam" id="PF13487">
    <property type="entry name" value="HD_5"/>
    <property type="match status" value="1"/>
</dbReference>
<dbReference type="Pfam" id="PF13185">
    <property type="entry name" value="GAF_2"/>
    <property type="match status" value="2"/>
</dbReference>
<dbReference type="NCBIfam" id="TIGR00277">
    <property type="entry name" value="HDIG"/>
    <property type="match status" value="1"/>
</dbReference>
<comment type="caution">
    <text evidence="2">The sequence shown here is derived from an EMBL/GenBank/DDBJ whole genome shotgun (WGS) entry which is preliminary data.</text>
</comment>
<dbReference type="PROSITE" id="PS51832">
    <property type="entry name" value="HD_GYP"/>
    <property type="match status" value="1"/>
</dbReference>
<dbReference type="InterPro" id="IPR003018">
    <property type="entry name" value="GAF"/>
</dbReference>
<dbReference type="CDD" id="cd00077">
    <property type="entry name" value="HDc"/>
    <property type="match status" value="1"/>
</dbReference>
<reference evidence="3" key="1">
    <citation type="journal article" date="2019" name="Int. J. Syst. Evol. Microbiol.">
        <title>The Global Catalogue of Microorganisms (GCM) 10K type strain sequencing project: providing services to taxonomists for standard genome sequencing and annotation.</title>
        <authorList>
            <consortium name="The Broad Institute Genomics Platform"/>
            <consortium name="The Broad Institute Genome Sequencing Center for Infectious Disease"/>
            <person name="Wu L."/>
            <person name="Ma J."/>
        </authorList>
    </citation>
    <scope>NUCLEOTIDE SEQUENCE [LARGE SCALE GENOMIC DNA]</scope>
    <source>
        <strain evidence="3">CCTCC AB 2017081</strain>
    </source>
</reference>
<evidence type="ECO:0000313" key="3">
    <source>
        <dbReference type="Proteomes" id="UP001595803"/>
    </source>
</evidence>
<dbReference type="EMBL" id="JBHRZG010000010">
    <property type="protein sequence ID" value="MFC3833221.1"/>
    <property type="molecule type" value="Genomic_DNA"/>
</dbReference>
<sequence length="537" mass="58183">MMPDHAFTPDSWDHLSPKPPLDIATVVLLAQSAEDVFARCVTLALQTTRATTATLALLRPEQDVLEVIAAAGRRSAEARGRQLRRGEALGWRVIETGTAQLLNRAQLLPDAHFLAGRPVPATYLGVPLLDPDGHVLGVLSADTTESDEHLGEADARALMLLGQAAGVAYSRWRALERAQRTARQFELLAQLSARFERLTHPEDIAREALTTLLSLSGFTVGAVVNVDAQGLVQLSVLEGDPESRRQVADVLGIPHTPRGVIGEVLATNRSVAVKDYLMSPYAVPGVSRMRSAVAAPLRSGGQPVGVIGLMHLDEHVAIEPEILTLLDVVAARIDHALERAAALDHLQQTREAAVRAMGRVIEGRDGETFGHTDRVTTLAGQLGQALALAPEQLQHLRWGAYLHDIGKVTVPDALLLKAGPLTPDERTVMQAHVIMGDHMLRDEIFVPREVRAVVRSHHERWDGTGYPDGLAGEDIPLLARIFSVVDVYDALVSERPYKRAWLPGDALAEIRRSAGTQFDPDIAGVFCDDLLAHGQTS</sequence>
<dbReference type="Proteomes" id="UP001595803">
    <property type="component" value="Unassembled WGS sequence"/>
</dbReference>
<dbReference type="Gene3D" id="1.10.3210.10">
    <property type="entry name" value="Hypothetical protein af1432"/>
    <property type="match status" value="1"/>
</dbReference>